<sequence>MTYSSVPGNPLETVPFQNYQHSYLVTSRSILSTPGSYRRVWVRSGGKAGRRFVLVDLSSFLHSSVDMGARRLGAPWTMIYHQENVLETMYNEDAPTNLRATPHDAGERGGRHRRGGCVQSDGGICRSRRCCCCWPGQMACRRDAKQSSQSAKAETGGATHSLHGDRHRSGVGSRNVLSSNCRGGFGFSARSQRRRGDSMSGGSLRSWSSRSSRRHRIHRHNRRRAKRDSRTRPFLVDRDCDRHPQASRDETK</sequence>
<proteinExistence type="predicted"/>
<feature type="compositionally biased region" description="Basic and acidic residues" evidence="1">
    <location>
        <begin position="228"/>
        <end position="252"/>
    </location>
</feature>
<protein>
    <submittedName>
        <fullName evidence="2">Uncharacterized protein</fullName>
    </submittedName>
</protein>
<feature type="compositionally biased region" description="Basic residues" evidence="1">
    <location>
        <begin position="211"/>
        <end position="227"/>
    </location>
</feature>
<evidence type="ECO:0000313" key="2">
    <source>
        <dbReference type="EMBL" id="KAJ7786111.1"/>
    </source>
</evidence>
<keyword evidence="3" id="KW-1185">Reference proteome</keyword>
<evidence type="ECO:0000256" key="1">
    <source>
        <dbReference type="SAM" id="MobiDB-lite"/>
    </source>
</evidence>
<evidence type="ECO:0000313" key="3">
    <source>
        <dbReference type="Proteomes" id="UP001215598"/>
    </source>
</evidence>
<gene>
    <name evidence="2" type="ORF">B0H16DRAFT_1489187</name>
</gene>
<reference evidence="2" key="1">
    <citation type="submission" date="2023-03" db="EMBL/GenBank/DDBJ databases">
        <title>Massive genome expansion in bonnet fungi (Mycena s.s.) driven by repeated elements and novel gene families across ecological guilds.</title>
        <authorList>
            <consortium name="Lawrence Berkeley National Laboratory"/>
            <person name="Harder C.B."/>
            <person name="Miyauchi S."/>
            <person name="Viragh M."/>
            <person name="Kuo A."/>
            <person name="Thoen E."/>
            <person name="Andreopoulos B."/>
            <person name="Lu D."/>
            <person name="Skrede I."/>
            <person name="Drula E."/>
            <person name="Henrissat B."/>
            <person name="Morin E."/>
            <person name="Kohler A."/>
            <person name="Barry K."/>
            <person name="LaButti K."/>
            <person name="Morin E."/>
            <person name="Salamov A."/>
            <person name="Lipzen A."/>
            <person name="Mereny Z."/>
            <person name="Hegedus B."/>
            <person name="Baldrian P."/>
            <person name="Stursova M."/>
            <person name="Weitz H."/>
            <person name="Taylor A."/>
            <person name="Grigoriev I.V."/>
            <person name="Nagy L.G."/>
            <person name="Martin F."/>
            <person name="Kauserud H."/>
        </authorList>
    </citation>
    <scope>NUCLEOTIDE SEQUENCE</scope>
    <source>
        <strain evidence="2">CBHHK182m</strain>
    </source>
</reference>
<accession>A0AAD7KHW8</accession>
<name>A0AAD7KHW8_9AGAR</name>
<dbReference type="EMBL" id="JARKIB010000001">
    <property type="protein sequence ID" value="KAJ7786111.1"/>
    <property type="molecule type" value="Genomic_DNA"/>
</dbReference>
<dbReference type="AlphaFoldDB" id="A0AAD7KHW8"/>
<comment type="caution">
    <text evidence="2">The sequence shown here is derived from an EMBL/GenBank/DDBJ whole genome shotgun (WGS) entry which is preliminary data.</text>
</comment>
<feature type="region of interest" description="Disordered" evidence="1">
    <location>
        <begin position="151"/>
        <end position="252"/>
    </location>
</feature>
<organism evidence="2 3">
    <name type="scientific">Mycena metata</name>
    <dbReference type="NCBI Taxonomy" id="1033252"/>
    <lineage>
        <taxon>Eukaryota</taxon>
        <taxon>Fungi</taxon>
        <taxon>Dikarya</taxon>
        <taxon>Basidiomycota</taxon>
        <taxon>Agaricomycotina</taxon>
        <taxon>Agaricomycetes</taxon>
        <taxon>Agaricomycetidae</taxon>
        <taxon>Agaricales</taxon>
        <taxon>Marasmiineae</taxon>
        <taxon>Mycenaceae</taxon>
        <taxon>Mycena</taxon>
    </lineage>
</organism>
<dbReference type="Proteomes" id="UP001215598">
    <property type="component" value="Unassembled WGS sequence"/>
</dbReference>
<feature type="compositionally biased region" description="Low complexity" evidence="1">
    <location>
        <begin position="198"/>
        <end position="210"/>
    </location>
</feature>